<protein>
    <submittedName>
        <fullName evidence="1">Uncharacterized protein</fullName>
    </submittedName>
</protein>
<organism evidence="1 2">
    <name type="scientific">Trichothecium roseum</name>
    <dbReference type="NCBI Taxonomy" id="47278"/>
    <lineage>
        <taxon>Eukaryota</taxon>
        <taxon>Fungi</taxon>
        <taxon>Dikarya</taxon>
        <taxon>Ascomycota</taxon>
        <taxon>Pezizomycotina</taxon>
        <taxon>Sordariomycetes</taxon>
        <taxon>Hypocreomycetidae</taxon>
        <taxon>Hypocreales</taxon>
        <taxon>Hypocreales incertae sedis</taxon>
        <taxon>Trichothecium</taxon>
    </lineage>
</organism>
<sequence>MPPFATLAKRAFEPDVAASSLSEQWKNPSDVFSVLLILGGDVVARALAQLAGSRFTPVAFSFGWAAYGISVILSAVGKNRLMPPADFSCLVINGENGYVRQNSSWVIGRVVRDFNVWKDKQGSAVAKGNPAKDNGGPVAKCVESILDRKWEIMKEKAKEKGRKEPERPPKAGLCVSVYKAGRAKKGHAGHDAPYVTGCLTCVLQLAVAAIPCGVFGDWSVLLTTAAGIALALATGSLPQWEKEKWACRDGARKTVVLTAGNGSQHAIVVQGVGRGLDLEDLAVAKTHVLAAPGTWALLMVLGLFWVLLLVTATGIAERTWYLLAVGGLGIAQNLYAAGVARSPEAFGMPLEFVEVLGEPKVMDALFAVERRYPGLGRSMLSTFFTTGLTKDEQDAWDSLESAT</sequence>
<name>A0ACC0VB53_9HYPO</name>
<gene>
    <name evidence="1" type="ORF">N3K66_000201</name>
</gene>
<evidence type="ECO:0000313" key="1">
    <source>
        <dbReference type="EMBL" id="KAI9903672.1"/>
    </source>
</evidence>
<reference evidence="1" key="1">
    <citation type="submission" date="2022-10" db="EMBL/GenBank/DDBJ databases">
        <title>Complete Genome of Trichothecium roseum strain YXFP-22015, a Plant Pathogen Isolated from Citrus.</title>
        <authorList>
            <person name="Wang Y."/>
            <person name="Zhu L."/>
        </authorList>
    </citation>
    <scope>NUCLEOTIDE SEQUENCE</scope>
    <source>
        <strain evidence="1">YXFP-22015</strain>
    </source>
</reference>
<proteinExistence type="predicted"/>
<dbReference type="EMBL" id="CM047940">
    <property type="protein sequence ID" value="KAI9903672.1"/>
    <property type="molecule type" value="Genomic_DNA"/>
</dbReference>
<keyword evidence="2" id="KW-1185">Reference proteome</keyword>
<evidence type="ECO:0000313" key="2">
    <source>
        <dbReference type="Proteomes" id="UP001163324"/>
    </source>
</evidence>
<accession>A0ACC0VB53</accession>
<comment type="caution">
    <text evidence="1">The sequence shown here is derived from an EMBL/GenBank/DDBJ whole genome shotgun (WGS) entry which is preliminary data.</text>
</comment>
<dbReference type="Proteomes" id="UP001163324">
    <property type="component" value="Chromosome 1"/>
</dbReference>